<dbReference type="PANTHER" id="PTHR36699">
    <property type="entry name" value="LD-TRANSPEPTIDASE"/>
    <property type="match status" value="1"/>
</dbReference>
<gene>
    <name evidence="9" type="ORF">G8O29_04360</name>
</gene>
<evidence type="ECO:0000256" key="7">
    <source>
        <dbReference type="PROSITE-ProRule" id="PRU01373"/>
    </source>
</evidence>
<dbReference type="InterPro" id="IPR005490">
    <property type="entry name" value="LD_TPept_cat_dom"/>
</dbReference>
<dbReference type="Proteomes" id="UP001515660">
    <property type="component" value="Unassembled WGS sequence"/>
</dbReference>
<reference evidence="9 10" key="1">
    <citation type="journal article" date="2022" name="Microorganisms">
        <title>Genome Sequence and Characterization of a Xanthorhodopsin-Containing, Aerobic Anoxygenic Phototrophic Rhodobacter Species, Isolated from Mesophilic Conditions at Yellowstone National Park.</title>
        <authorList>
            <person name="Kyndt J.A."/>
            <person name="Robertson S."/>
            <person name="Shoffstall I.B."/>
            <person name="Ramaley R.F."/>
            <person name="Meyer T.E."/>
        </authorList>
    </citation>
    <scope>NUCLEOTIDE SEQUENCE [LARGE SCALE GENOMIC DNA]</scope>
    <source>
        <strain evidence="9 10">M37P</strain>
    </source>
</reference>
<evidence type="ECO:0000256" key="1">
    <source>
        <dbReference type="ARBA" id="ARBA00004752"/>
    </source>
</evidence>
<keyword evidence="6 7" id="KW-0961">Cell wall biogenesis/degradation</keyword>
<feature type="active site" description="Nucleophile" evidence="7">
    <location>
        <position position="140"/>
    </location>
</feature>
<evidence type="ECO:0000256" key="6">
    <source>
        <dbReference type="ARBA" id="ARBA00023316"/>
    </source>
</evidence>
<evidence type="ECO:0000313" key="10">
    <source>
        <dbReference type="Proteomes" id="UP001515660"/>
    </source>
</evidence>
<keyword evidence="4 7" id="KW-0133">Cell shape</keyword>
<dbReference type="SUPFAM" id="SSF141523">
    <property type="entry name" value="L,D-transpeptidase catalytic domain-like"/>
    <property type="match status" value="1"/>
</dbReference>
<feature type="active site" description="Proton donor/acceptor" evidence="7">
    <location>
        <position position="124"/>
    </location>
</feature>
<dbReference type="Gene3D" id="2.40.440.10">
    <property type="entry name" value="L,D-transpeptidase catalytic domain-like"/>
    <property type="match status" value="1"/>
</dbReference>
<dbReference type="CDD" id="cd16913">
    <property type="entry name" value="YkuD_like"/>
    <property type="match status" value="1"/>
</dbReference>
<accession>A0ABX0G5A3</accession>
<dbReference type="PROSITE" id="PS51257">
    <property type="entry name" value="PROKAR_LIPOPROTEIN"/>
    <property type="match status" value="1"/>
</dbReference>
<name>A0ABX0G5A3_9RHOB</name>
<dbReference type="Pfam" id="PF03734">
    <property type="entry name" value="YkuD"/>
    <property type="match status" value="1"/>
</dbReference>
<dbReference type="InterPro" id="IPR038063">
    <property type="entry name" value="Transpep_catalytic_dom"/>
</dbReference>
<proteinExistence type="inferred from homology"/>
<evidence type="ECO:0000256" key="5">
    <source>
        <dbReference type="ARBA" id="ARBA00022984"/>
    </source>
</evidence>
<dbReference type="RefSeq" id="WP_166401989.1">
    <property type="nucleotide sequence ID" value="NZ_JAANHS010000002.1"/>
</dbReference>
<evidence type="ECO:0000313" key="9">
    <source>
        <dbReference type="EMBL" id="NHB75976.1"/>
    </source>
</evidence>
<evidence type="ECO:0000256" key="4">
    <source>
        <dbReference type="ARBA" id="ARBA00022960"/>
    </source>
</evidence>
<sequence length="165" mass="18293">MRGFGLILLLVVALGLSACAPKTKFLKYRGPEVTQIQVHKADRKMYLLHNRKVLKAYDIALGFAPEGHKQFEGDGKTPEGAYTISHKNPNSRFHLSLRIDYPNANDIAFAEAQGKKPGGDIFIHGGPRRPTSARDWTEGCIALTDKEMEVVYSMVNPGTPIYILP</sequence>
<comment type="caution">
    <text evidence="9">The sequence shown here is derived from an EMBL/GenBank/DDBJ whole genome shotgun (WGS) entry which is preliminary data.</text>
</comment>
<keyword evidence="3" id="KW-0808">Transferase</keyword>
<evidence type="ECO:0000256" key="2">
    <source>
        <dbReference type="ARBA" id="ARBA00005992"/>
    </source>
</evidence>
<organism evidence="9 10">
    <name type="scientific">Rhodobacter calidifons</name>
    <dbReference type="NCBI Taxonomy" id="2715277"/>
    <lineage>
        <taxon>Bacteria</taxon>
        <taxon>Pseudomonadati</taxon>
        <taxon>Pseudomonadota</taxon>
        <taxon>Alphaproteobacteria</taxon>
        <taxon>Rhodobacterales</taxon>
        <taxon>Rhodobacter group</taxon>
        <taxon>Rhodobacter</taxon>
    </lineage>
</organism>
<dbReference type="PROSITE" id="PS52029">
    <property type="entry name" value="LD_TPASE"/>
    <property type="match status" value="1"/>
</dbReference>
<protein>
    <submittedName>
        <fullName evidence="9">L,D-transpeptidase family protein</fullName>
    </submittedName>
</protein>
<dbReference type="PANTHER" id="PTHR36699:SF1">
    <property type="entry name" value="L,D-TRANSPEPTIDASE YAFK-RELATED"/>
    <property type="match status" value="1"/>
</dbReference>
<evidence type="ECO:0000256" key="3">
    <source>
        <dbReference type="ARBA" id="ARBA00022679"/>
    </source>
</evidence>
<dbReference type="EMBL" id="JAANHS010000002">
    <property type="protein sequence ID" value="NHB75976.1"/>
    <property type="molecule type" value="Genomic_DNA"/>
</dbReference>
<keyword evidence="10" id="KW-1185">Reference proteome</keyword>
<keyword evidence="5 7" id="KW-0573">Peptidoglycan synthesis</keyword>
<comment type="similarity">
    <text evidence="2">Belongs to the YkuD family.</text>
</comment>
<feature type="domain" description="L,D-TPase catalytic" evidence="8">
    <location>
        <begin position="34"/>
        <end position="164"/>
    </location>
</feature>
<comment type="pathway">
    <text evidence="1 7">Cell wall biogenesis; peptidoglycan biosynthesis.</text>
</comment>
<evidence type="ECO:0000259" key="8">
    <source>
        <dbReference type="PROSITE" id="PS52029"/>
    </source>
</evidence>